<dbReference type="PANTHER" id="PTHR42926">
    <property type="match status" value="1"/>
</dbReference>
<sequence length="516" mass="55538">MAQGEAVRDEVRQGGAAQGEAVGPERLATGIAGLDEIVQGGLIRRGIYLVGGRPGTGKTTLANHMAFNHAAAGGNAIFATVLAETHGRMLTHLSGFAFFDAEQVANRVHYVSIYDQLNQEGLRGVLDLLRRQVREHRATLLAIDGAGLFGEFAASPLEYRRFAYELHAQLGSLGCTVLLLMEYEAQDQNPIAAHVDGIIVLEDEHAGLRDTRILHVLKLRGSNYLRGRHSFEITGTGVEVYPRLEALLTDASTPHPPVRRDRKATGVAGLDDMLRGGVLVTSSTLVLGALGAGKTVTGLHFIVEGARRGERGLIVSFNEPPPRLIAKADAIGLDLGGHVANGTVKILWRPPQELLMDAWGRDLLAFVAEHEPRRLFLDAVTDLQRLASFADRLPAFLAALTAELRARDVTSLLAAEFNTLLGDDLDVPVPAVASTAENVVLLRYVELRSQLHRLISILKVRESDYDTSIREFLITPDGIDVAGSFESAEAVLTGVTRQVAARSGGQGARTRGQAAP</sequence>
<reference evidence="9" key="1">
    <citation type="submission" date="2020-02" db="EMBL/GenBank/DDBJ databases">
        <authorList>
            <person name="Meier V. D."/>
        </authorList>
    </citation>
    <scope>NUCLEOTIDE SEQUENCE</scope>
    <source>
        <strain evidence="9">AVDCRST_MAG49</strain>
    </source>
</reference>
<keyword evidence="3" id="KW-0808">Transferase</keyword>
<protein>
    <recommendedName>
        <fullName evidence="1">non-specific serine/threonine protein kinase</fullName>
        <ecNumber evidence="1">2.7.11.1</ecNumber>
    </recommendedName>
</protein>
<evidence type="ECO:0000256" key="5">
    <source>
        <dbReference type="ARBA" id="ARBA00022777"/>
    </source>
</evidence>
<feature type="domain" description="KaiC" evidence="8">
    <location>
        <begin position="25"/>
        <end position="254"/>
    </location>
</feature>
<dbReference type="GO" id="GO:0016787">
    <property type="term" value="F:hydrolase activity"/>
    <property type="evidence" value="ECO:0007669"/>
    <property type="project" value="UniProtKB-KW"/>
</dbReference>
<dbReference type="InterPro" id="IPR030665">
    <property type="entry name" value="KaiC"/>
</dbReference>
<dbReference type="EMBL" id="CADCWG010000075">
    <property type="protein sequence ID" value="CAA9545511.1"/>
    <property type="molecule type" value="Genomic_DNA"/>
</dbReference>
<keyword evidence="4" id="KW-0677">Repeat</keyword>
<dbReference type="InterPro" id="IPR010624">
    <property type="entry name" value="KaiC_dom"/>
</dbReference>
<evidence type="ECO:0000256" key="3">
    <source>
        <dbReference type="ARBA" id="ARBA00022679"/>
    </source>
</evidence>
<evidence type="ECO:0000256" key="2">
    <source>
        <dbReference type="ARBA" id="ARBA00022553"/>
    </source>
</evidence>
<dbReference type="GO" id="GO:0005524">
    <property type="term" value="F:ATP binding"/>
    <property type="evidence" value="ECO:0007669"/>
    <property type="project" value="InterPro"/>
</dbReference>
<dbReference type="Gene3D" id="3.40.50.300">
    <property type="entry name" value="P-loop containing nucleotide triphosphate hydrolases"/>
    <property type="match status" value="2"/>
</dbReference>
<dbReference type="InterPro" id="IPR051347">
    <property type="entry name" value="Circadian_clock_KaiC-rel"/>
</dbReference>
<dbReference type="AlphaFoldDB" id="A0A6J4UBG7"/>
<name>A0A6J4UBG7_9BACT</name>
<evidence type="ECO:0000256" key="4">
    <source>
        <dbReference type="ARBA" id="ARBA00022737"/>
    </source>
</evidence>
<evidence type="ECO:0000259" key="8">
    <source>
        <dbReference type="PROSITE" id="PS51146"/>
    </source>
</evidence>
<dbReference type="SMART" id="SM00382">
    <property type="entry name" value="AAA"/>
    <property type="match status" value="1"/>
</dbReference>
<proteinExistence type="predicted"/>
<dbReference type="SUPFAM" id="SSF52540">
    <property type="entry name" value="P-loop containing nucleoside triphosphate hydrolases"/>
    <property type="match status" value="2"/>
</dbReference>
<accession>A0A6J4UBG7</accession>
<dbReference type="PANTHER" id="PTHR42926:SF1">
    <property type="entry name" value="CIRCADIAN CLOCK OSCILLATOR PROTEIN KAIC 1"/>
    <property type="match status" value="1"/>
</dbReference>
<dbReference type="Pfam" id="PF06745">
    <property type="entry name" value="ATPase"/>
    <property type="match status" value="2"/>
</dbReference>
<dbReference type="PROSITE" id="PS51146">
    <property type="entry name" value="KAIC"/>
    <property type="match status" value="2"/>
</dbReference>
<dbReference type="GO" id="GO:0004674">
    <property type="term" value="F:protein serine/threonine kinase activity"/>
    <property type="evidence" value="ECO:0007669"/>
    <property type="project" value="UniProtKB-EC"/>
</dbReference>
<feature type="region of interest" description="Disordered" evidence="7">
    <location>
        <begin position="1"/>
        <end position="20"/>
    </location>
</feature>
<evidence type="ECO:0000256" key="1">
    <source>
        <dbReference type="ARBA" id="ARBA00012513"/>
    </source>
</evidence>
<evidence type="ECO:0000313" key="9">
    <source>
        <dbReference type="EMBL" id="CAA9545511.1"/>
    </source>
</evidence>
<dbReference type="PIRSF" id="PIRSF039117">
    <property type="entry name" value="KaiC"/>
    <property type="match status" value="1"/>
</dbReference>
<feature type="compositionally biased region" description="Basic and acidic residues" evidence="7">
    <location>
        <begin position="1"/>
        <end position="12"/>
    </location>
</feature>
<dbReference type="InterPro" id="IPR014774">
    <property type="entry name" value="KaiC-like_dom"/>
</dbReference>
<keyword evidence="6" id="KW-0378">Hydrolase</keyword>
<feature type="domain" description="KaiC" evidence="8">
    <location>
        <begin position="261"/>
        <end position="495"/>
    </location>
</feature>
<keyword evidence="2" id="KW-0597">Phosphoprotein</keyword>
<keyword evidence="5" id="KW-0418">Kinase</keyword>
<dbReference type="InterPro" id="IPR027417">
    <property type="entry name" value="P-loop_NTPase"/>
</dbReference>
<gene>
    <name evidence="9" type="ORF">AVDCRST_MAG49-1195</name>
</gene>
<dbReference type="InterPro" id="IPR003593">
    <property type="entry name" value="AAA+_ATPase"/>
</dbReference>
<evidence type="ECO:0000256" key="7">
    <source>
        <dbReference type="SAM" id="MobiDB-lite"/>
    </source>
</evidence>
<evidence type="ECO:0000256" key="6">
    <source>
        <dbReference type="ARBA" id="ARBA00022801"/>
    </source>
</evidence>
<organism evidence="9">
    <name type="scientific">uncultured Thermomicrobiales bacterium</name>
    <dbReference type="NCBI Taxonomy" id="1645740"/>
    <lineage>
        <taxon>Bacteria</taxon>
        <taxon>Pseudomonadati</taxon>
        <taxon>Thermomicrobiota</taxon>
        <taxon>Thermomicrobia</taxon>
        <taxon>Thermomicrobiales</taxon>
        <taxon>environmental samples</taxon>
    </lineage>
</organism>
<dbReference type="EC" id="2.7.11.1" evidence="1"/>